<dbReference type="InterPro" id="IPR035992">
    <property type="entry name" value="Ricin_B-like_lectins"/>
</dbReference>
<dbReference type="Pfam" id="PF14200">
    <property type="entry name" value="RicinB_lectin_2"/>
    <property type="match status" value="1"/>
</dbReference>
<dbReference type="RefSeq" id="WP_157567992.1">
    <property type="nucleotide sequence ID" value="NZ_WQKZ01000004.1"/>
</dbReference>
<evidence type="ECO:0000259" key="3">
    <source>
        <dbReference type="PROSITE" id="PS51123"/>
    </source>
</evidence>
<protein>
    <submittedName>
        <fullName evidence="4">OmpA family protein</fullName>
    </submittedName>
</protein>
<gene>
    <name evidence="4" type="ORF">GO988_17765</name>
</gene>
<comment type="caution">
    <text evidence="4">The sequence shown here is derived from an EMBL/GenBank/DDBJ whole genome shotgun (WGS) entry which is preliminary data.</text>
</comment>
<feature type="signal peptide" evidence="2">
    <location>
        <begin position="1"/>
        <end position="16"/>
    </location>
</feature>
<evidence type="ECO:0000313" key="5">
    <source>
        <dbReference type="Proteomes" id="UP000441336"/>
    </source>
</evidence>
<evidence type="ECO:0000313" key="4">
    <source>
        <dbReference type="EMBL" id="MVN78179.1"/>
    </source>
</evidence>
<dbReference type="PROSITE" id="PS50231">
    <property type="entry name" value="RICIN_B_LECTIN"/>
    <property type="match status" value="1"/>
</dbReference>
<keyword evidence="5" id="KW-1185">Reference proteome</keyword>
<dbReference type="GO" id="GO:0016020">
    <property type="term" value="C:membrane"/>
    <property type="evidence" value="ECO:0007669"/>
    <property type="project" value="UniProtKB-UniRule"/>
</dbReference>
<dbReference type="InterPro" id="IPR050330">
    <property type="entry name" value="Bact_OuterMem_StrucFunc"/>
</dbReference>
<dbReference type="Proteomes" id="UP000441336">
    <property type="component" value="Unassembled WGS sequence"/>
</dbReference>
<dbReference type="CDD" id="cd07185">
    <property type="entry name" value="OmpA_C-like"/>
    <property type="match status" value="1"/>
</dbReference>
<dbReference type="SUPFAM" id="SSF50370">
    <property type="entry name" value="Ricin B-like lectins"/>
    <property type="match status" value="1"/>
</dbReference>
<dbReference type="SUPFAM" id="SSF82171">
    <property type="entry name" value="DPP6 N-terminal domain-like"/>
    <property type="match status" value="1"/>
</dbReference>
<feature type="chain" id="PRO_5029557364" evidence="2">
    <location>
        <begin position="17"/>
        <end position="679"/>
    </location>
</feature>
<dbReference type="InterPro" id="IPR011659">
    <property type="entry name" value="WD40"/>
</dbReference>
<dbReference type="InterPro" id="IPR006665">
    <property type="entry name" value="OmpA-like"/>
</dbReference>
<proteinExistence type="predicted"/>
<reference evidence="4 5" key="1">
    <citation type="submission" date="2019-12" db="EMBL/GenBank/DDBJ databases">
        <title>Hymenobacter sp. HMF4947 Genome sequencing and assembly.</title>
        <authorList>
            <person name="Kang H."/>
            <person name="Cha I."/>
            <person name="Kim H."/>
            <person name="Joh K."/>
        </authorList>
    </citation>
    <scope>NUCLEOTIDE SEQUENCE [LARGE SCALE GENOMIC DNA]</scope>
    <source>
        <strain evidence="4 5">HMF4947</strain>
    </source>
</reference>
<keyword evidence="1" id="KW-0472">Membrane</keyword>
<dbReference type="Gene3D" id="2.80.10.50">
    <property type="match status" value="1"/>
</dbReference>
<sequence length="679" mass="72759">MLRVLFLCLLALSAVAQTPISPDDRALYGVINRASGRCLDVARAAIISGAPTVQWEFTHAPSQQWRLMLIREGGEYYRLEAKHSGQCLTLEITPTAPPGANTPLIQRPFTGGLGQQWRLVATGQQPGTFQLENRLDGRVATLATNDKFNNTSIVAARGVGRASQQWHLFQLQLRLATGPPYFAAPEPLPALNSPTGNEYQPVPTPDGKGLYFGRTRFAGNTEGAAESGDIWLSQTTDEGRTWAAPARPDSPAGLNTAQNNAVQAVVGTTSNPALLLRGTYDAAGFRDEGLSRVAVAGSGRPTPVRVAGYGSSSPATNFFMTADEKILLLSLEREDSQGANDLYLSRPDGAGGYTAPQSLGAVVNSPGYEFAPWLAADGKTLYFASYGHQGYGSADIFVSQRLDDSWTKWSQPQNLGPRFNGTGYDAFFALGPNGTAYYTTTGSKDTAPKKLFRTPPGAPPVVDSTAILAAAADPSSQPRALVTGRVLDGRTNQPLAGGAEVQALMIGGAIDFRSTARADITGFQMSLAPGRYRMTTTAGLLTRVDTLVVGAGESRRYEPRLTPATVGSRLDLPDLLFAQGQAKLIGSSYPTLNRLAESMKDNPLLEIRLEGHTSNEPPADKNQVLSEQRVAEVKRYLVGRGVAEARITTVGFGGSKPKFSNDREETRKLNRRVELVITK</sequence>
<dbReference type="Pfam" id="PF00691">
    <property type="entry name" value="OmpA"/>
    <property type="match status" value="1"/>
</dbReference>
<dbReference type="PANTHER" id="PTHR30329:SF21">
    <property type="entry name" value="LIPOPROTEIN YIAD-RELATED"/>
    <property type="match status" value="1"/>
</dbReference>
<dbReference type="AlphaFoldDB" id="A0A7K1TIE0"/>
<dbReference type="InterPro" id="IPR000772">
    <property type="entry name" value="Ricin_B_lectin"/>
</dbReference>
<feature type="domain" description="OmpA-like" evidence="3">
    <location>
        <begin position="564"/>
        <end position="679"/>
    </location>
</feature>
<keyword evidence="2" id="KW-0732">Signal</keyword>
<dbReference type="PROSITE" id="PS51123">
    <property type="entry name" value="OMPA_2"/>
    <property type="match status" value="1"/>
</dbReference>
<accession>A0A7K1TIE0</accession>
<dbReference type="PANTHER" id="PTHR30329">
    <property type="entry name" value="STATOR ELEMENT OF FLAGELLAR MOTOR COMPLEX"/>
    <property type="match status" value="1"/>
</dbReference>
<dbReference type="Gene3D" id="3.30.1330.60">
    <property type="entry name" value="OmpA-like domain"/>
    <property type="match status" value="1"/>
</dbReference>
<dbReference type="CDD" id="cd00161">
    <property type="entry name" value="beta-trefoil_Ricin-like"/>
    <property type="match status" value="1"/>
</dbReference>
<dbReference type="SUPFAM" id="SSF103088">
    <property type="entry name" value="OmpA-like"/>
    <property type="match status" value="1"/>
</dbReference>
<dbReference type="EMBL" id="WQKZ01000004">
    <property type="protein sequence ID" value="MVN78179.1"/>
    <property type="molecule type" value="Genomic_DNA"/>
</dbReference>
<name>A0A7K1TIE0_9BACT</name>
<evidence type="ECO:0000256" key="1">
    <source>
        <dbReference type="PROSITE-ProRule" id="PRU00473"/>
    </source>
</evidence>
<organism evidence="4 5">
    <name type="scientific">Hymenobacter ginkgonis</name>
    <dbReference type="NCBI Taxonomy" id="2682976"/>
    <lineage>
        <taxon>Bacteria</taxon>
        <taxon>Pseudomonadati</taxon>
        <taxon>Bacteroidota</taxon>
        <taxon>Cytophagia</taxon>
        <taxon>Cytophagales</taxon>
        <taxon>Hymenobacteraceae</taxon>
        <taxon>Hymenobacter</taxon>
    </lineage>
</organism>
<dbReference type="InterPro" id="IPR036737">
    <property type="entry name" value="OmpA-like_sf"/>
</dbReference>
<evidence type="ECO:0000256" key="2">
    <source>
        <dbReference type="SAM" id="SignalP"/>
    </source>
</evidence>
<dbReference type="Pfam" id="PF07676">
    <property type="entry name" value="PD40"/>
    <property type="match status" value="2"/>
</dbReference>